<reference evidence="1 2" key="1">
    <citation type="submission" date="2018-09" db="EMBL/GenBank/DDBJ databases">
        <authorList>
            <person name="Zack K."/>
            <person name="Stoner T.H."/>
            <person name="Garlena R.A."/>
            <person name="Russell D.A."/>
            <person name="Pope W.H."/>
            <person name="Jacobs-Sera D."/>
            <person name="Hatfull G.F."/>
        </authorList>
    </citation>
    <scope>NUCLEOTIDE SEQUENCE [LARGE SCALE GENOMIC DNA]</scope>
</reference>
<name>A0A3G2KAH4_9CAUD</name>
<gene>
    <name evidence="1" type="primary">23</name>
    <name evidence="1" type="ORF">PBI_NOELY_23</name>
</gene>
<proteinExistence type="predicted"/>
<dbReference type="EMBL" id="MH834622">
    <property type="protein sequence ID" value="AYN55964.1"/>
    <property type="molecule type" value="Genomic_DNA"/>
</dbReference>
<dbReference type="Proteomes" id="UP000277525">
    <property type="component" value="Segment"/>
</dbReference>
<organism evidence="1 2">
    <name type="scientific">Arthrobacter phage Noely</name>
    <dbReference type="NCBI Taxonomy" id="2419964"/>
    <lineage>
        <taxon>Viruses</taxon>
        <taxon>Duplodnaviria</taxon>
        <taxon>Heunggongvirae</taxon>
        <taxon>Uroviricota</taxon>
        <taxon>Caudoviricetes</taxon>
        <taxon>Feeclasvirinae</taxon>
        <taxon>Noelyvirus</taxon>
        <taxon>Noelyvirus noely</taxon>
    </lineage>
</organism>
<dbReference type="GeneID" id="80090713"/>
<evidence type="ECO:0000313" key="2">
    <source>
        <dbReference type="Proteomes" id="UP000277525"/>
    </source>
</evidence>
<protein>
    <submittedName>
        <fullName evidence="1">Uncharacterized protein</fullName>
    </submittedName>
</protein>
<dbReference type="RefSeq" id="YP_010761471.1">
    <property type="nucleotide sequence ID" value="NC_073595.1"/>
</dbReference>
<sequence>MSRRGGKVRHQLDPLTLVQLARLEPAAAQYILDRRLRGVPAAGLGRP</sequence>
<accession>A0A3G2KAH4</accession>
<dbReference type="KEGG" id="vg:80090713"/>
<evidence type="ECO:0000313" key="1">
    <source>
        <dbReference type="EMBL" id="AYN55964.1"/>
    </source>
</evidence>
<keyword evidence="2" id="KW-1185">Reference proteome</keyword>